<evidence type="ECO:0000313" key="3">
    <source>
        <dbReference type="Proteomes" id="UP000499080"/>
    </source>
</evidence>
<dbReference type="PANTHER" id="PTHR13000:SF0">
    <property type="entry name" value="NUCLEOPORIN P54"/>
    <property type="match status" value="1"/>
</dbReference>
<reference evidence="2 3" key="1">
    <citation type="journal article" date="2019" name="Sci. Rep.">
        <title>Orb-weaving spider Araneus ventricosus genome elucidates the spidroin gene catalogue.</title>
        <authorList>
            <person name="Kono N."/>
            <person name="Nakamura H."/>
            <person name="Ohtoshi R."/>
            <person name="Moran D.A.P."/>
            <person name="Shinohara A."/>
            <person name="Yoshida Y."/>
            <person name="Fujiwara M."/>
            <person name="Mori M."/>
            <person name="Tomita M."/>
            <person name="Arakawa K."/>
        </authorList>
    </citation>
    <scope>NUCLEOTIDE SEQUENCE [LARGE SCALE GENOMIC DNA]</scope>
</reference>
<gene>
    <name evidence="2" type="primary">Nup54_0</name>
    <name evidence="2" type="ORF">AVEN_16876_1</name>
</gene>
<organism evidence="2 3">
    <name type="scientific">Araneus ventricosus</name>
    <name type="common">Orbweaver spider</name>
    <name type="synonym">Epeira ventricosa</name>
    <dbReference type="NCBI Taxonomy" id="182803"/>
    <lineage>
        <taxon>Eukaryota</taxon>
        <taxon>Metazoa</taxon>
        <taxon>Ecdysozoa</taxon>
        <taxon>Arthropoda</taxon>
        <taxon>Chelicerata</taxon>
        <taxon>Arachnida</taxon>
        <taxon>Araneae</taxon>
        <taxon>Araneomorphae</taxon>
        <taxon>Entelegynae</taxon>
        <taxon>Araneoidea</taxon>
        <taxon>Araneidae</taxon>
        <taxon>Araneus</taxon>
    </lineage>
</organism>
<dbReference type="InterPro" id="IPR024864">
    <property type="entry name" value="Nup54/Nup57/Nup44"/>
</dbReference>
<feature type="region of interest" description="Disordered" evidence="1">
    <location>
        <begin position="300"/>
        <end position="337"/>
    </location>
</feature>
<feature type="compositionally biased region" description="Polar residues" evidence="1">
    <location>
        <begin position="313"/>
        <end position="330"/>
    </location>
</feature>
<accession>A0A4Y2KR59</accession>
<dbReference type="PANTHER" id="PTHR13000">
    <property type="entry name" value="NUCLEOPORIN P54"/>
    <property type="match status" value="1"/>
</dbReference>
<keyword evidence="3" id="KW-1185">Reference proteome</keyword>
<protein>
    <submittedName>
        <fullName evidence="2">Nuclear pore complex protein Nup54</fullName>
    </submittedName>
</protein>
<dbReference type="GO" id="GO:0036228">
    <property type="term" value="P:protein localization to nuclear inner membrane"/>
    <property type="evidence" value="ECO:0007669"/>
    <property type="project" value="TreeGrafter"/>
</dbReference>
<name>A0A4Y2KR59_ARAVE</name>
<evidence type="ECO:0000313" key="2">
    <source>
        <dbReference type="EMBL" id="GBN04758.1"/>
    </source>
</evidence>
<dbReference type="EMBL" id="BGPR01004913">
    <property type="protein sequence ID" value="GBN04758.1"/>
    <property type="molecule type" value="Genomic_DNA"/>
</dbReference>
<dbReference type="Proteomes" id="UP000499080">
    <property type="component" value="Unassembled WGS sequence"/>
</dbReference>
<sequence length="540" mass="58842">MAFGSSFGNPTTSAPAFGTTSTFGFGNTSAPASTSGFTFGGFGPTTTTASTGFSFGAPTTTSTPFSFQSLGPTTTTSSFGFGGFGTSLAPTTTSGFSFGQPTSTFGGGGGGLFSTGMGMQQPAANMAGGMQQQNPAVDNAVTSLVTSLTFPMLYGDERDAIIAKWNQVQASWGTGKGYYHPNAPPVELTPENPFCCFKVLRTKIKLKLRFILRFEFYFLWSEFSCVQNSQCEVYVENTQNDINSVFNNLGMMYEKGEVPCSLDDDTESNFNGSIMDSEGVVAISKPADLEKFYREGNPPVNKVPIKRKHKHSPATSIDSTGTFVKQNDTSVDSKRQALEQPVPFSNIRGQPSHLSDCKSYTPLTERDYDDLIFRDEIEAIMRTHKIKGHAKRDILEFLMIMQNRLRPIRVNKEVKQTKELSKIPRNMEVNKQIEIKATYAKMLEKNAPKPVTNISFKGAISKKVSPPGPSKLASENTTTNLAQSKIVNNARSKSTLPTLIIKPANEEIKTSAMLKTALEGKIKLKDIQVEVLSCRLIQGK</sequence>
<dbReference type="GO" id="GO:0044613">
    <property type="term" value="C:nuclear pore central transport channel"/>
    <property type="evidence" value="ECO:0007669"/>
    <property type="project" value="TreeGrafter"/>
</dbReference>
<evidence type="ECO:0000256" key="1">
    <source>
        <dbReference type="SAM" id="MobiDB-lite"/>
    </source>
</evidence>
<proteinExistence type="predicted"/>
<dbReference type="GO" id="GO:0006607">
    <property type="term" value="P:NLS-bearing protein import into nucleus"/>
    <property type="evidence" value="ECO:0007669"/>
    <property type="project" value="TreeGrafter"/>
</dbReference>
<dbReference type="GO" id="GO:0017056">
    <property type="term" value="F:structural constituent of nuclear pore"/>
    <property type="evidence" value="ECO:0007669"/>
    <property type="project" value="TreeGrafter"/>
</dbReference>
<comment type="caution">
    <text evidence="2">The sequence shown here is derived from an EMBL/GenBank/DDBJ whole genome shotgun (WGS) entry which is preliminary data.</text>
</comment>
<dbReference type="AlphaFoldDB" id="A0A4Y2KR59"/>
<dbReference type="GO" id="GO:0006999">
    <property type="term" value="P:nuclear pore organization"/>
    <property type="evidence" value="ECO:0007669"/>
    <property type="project" value="TreeGrafter"/>
</dbReference>